<proteinExistence type="predicted"/>
<feature type="transmembrane region" description="Helical" evidence="6">
    <location>
        <begin position="400"/>
        <end position="421"/>
    </location>
</feature>
<feature type="transmembrane region" description="Helical" evidence="6">
    <location>
        <begin position="185"/>
        <end position="207"/>
    </location>
</feature>
<dbReference type="InterPro" id="IPR002797">
    <property type="entry name" value="Polysacc_synth"/>
</dbReference>
<feature type="transmembrane region" description="Helical" evidence="6">
    <location>
        <begin position="48"/>
        <end position="72"/>
    </location>
</feature>
<dbReference type="RefSeq" id="WP_339966890.1">
    <property type="nucleotide sequence ID" value="NZ_JBBHJY010000004.1"/>
</dbReference>
<keyword evidence="8" id="KW-1185">Reference proteome</keyword>
<evidence type="ECO:0000256" key="5">
    <source>
        <dbReference type="ARBA" id="ARBA00023136"/>
    </source>
</evidence>
<evidence type="ECO:0000313" key="8">
    <source>
        <dbReference type="Proteomes" id="UP001379235"/>
    </source>
</evidence>
<dbReference type="PANTHER" id="PTHR30250:SF11">
    <property type="entry name" value="O-ANTIGEN TRANSPORTER-RELATED"/>
    <property type="match status" value="1"/>
</dbReference>
<dbReference type="PANTHER" id="PTHR30250">
    <property type="entry name" value="PST FAMILY PREDICTED COLANIC ACID TRANSPORTER"/>
    <property type="match status" value="1"/>
</dbReference>
<keyword evidence="2" id="KW-1003">Cell membrane</keyword>
<dbReference type="Proteomes" id="UP001379235">
    <property type="component" value="Unassembled WGS sequence"/>
</dbReference>
<feature type="transmembrane region" description="Helical" evidence="6">
    <location>
        <begin position="247"/>
        <end position="267"/>
    </location>
</feature>
<accession>A0ABU8SA44</accession>
<sequence>MSAAKPSPVRHFLRSSGVMALLYGGSVGLTFLVGVLLAQLLGASGYGVYALAMTTATLAGIATEFGLPVLAMRETGTARASGDWSGLKGLLGWADRAIAVLSVVLALGTWAGVWIFAAQGASAYLATLLWAVALVPFVAVGKLRSFVLLALDHTFASQFPVMILRPLLFLLGCGALWWIGGRLAAWQAMAAQVFGAAVAMVIVVWLFRRVRPAELAAAKPVRQVRHWLSACLPMGLTEGLRLLQGQLALLLTGALAGTAQAGIYRVADAVAQITALVASVVGTAATPMFARLWREGDRRALQRVAAASAWAMIGGALLIGAPIVLLGDWLFPRLFGADFAASVPVFAVLWCGSLATAVFGLTLAVANMTGEHMLSTRAFGLIAAVNLAAGFWAVSHYGAMGAAAASALGSFVGAAYCAAMLHRRTGINSTAFNRALLPAGRGDTAKGEGA</sequence>
<evidence type="ECO:0000256" key="4">
    <source>
        <dbReference type="ARBA" id="ARBA00022989"/>
    </source>
</evidence>
<name>A0ABU8SA44_9SPHN</name>
<organism evidence="7 8">
    <name type="scientific">Novosphingobium aquae</name>
    <dbReference type="NCBI Taxonomy" id="3133435"/>
    <lineage>
        <taxon>Bacteria</taxon>
        <taxon>Pseudomonadati</taxon>
        <taxon>Pseudomonadota</taxon>
        <taxon>Alphaproteobacteria</taxon>
        <taxon>Sphingomonadales</taxon>
        <taxon>Sphingomonadaceae</taxon>
        <taxon>Novosphingobium</taxon>
    </lineage>
</organism>
<reference evidence="7 8" key="1">
    <citation type="submission" date="2024-03" db="EMBL/GenBank/DDBJ databases">
        <authorList>
            <person name="Jo J.-H."/>
        </authorList>
    </citation>
    <scope>NUCLEOTIDE SEQUENCE [LARGE SCALE GENOMIC DNA]</scope>
    <source>
        <strain evidence="7 8">AS3R-12</strain>
    </source>
</reference>
<dbReference type="InterPro" id="IPR050833">
    <property type="entry name" value="Poly_Biosynth_Transport"/>
</dbReference>
<feature type="transmembrane region" description="Helical" evidence="6">
    <location>
        <begin position="20"/>
        <end position="42"/>
    </location>
</feature>
<protein>
    <submittedName>
        <fullName evidence="7">Oligosaccharide flippase family protein</fullName>
    </submittedName>
</protein>
<feature type="transmembrane region" description="Helical" evidence="6">
    <location>
        <begin position="378"/>
        <end position="394"/>
    </location>
</feature>
<dbReference type="EMBL" id="JBBHJY010000004">
    <property type="protein sequence ID" value="MEJ6010328.1"/>
    <property type="molecule type" value="Genomic_DNA"/>
</dbReference>
<comment type="caution">
    <text evidence="7">The sequence shown here is derived from an EMBL/GenBank/DDBJ whole genome shotgun (WGS) entry which is preliminary data.</text>
</comment>
<keyword evidence="4 6" id="KW-1133">Transmembrane helix</keyword>
<evidence type="ECO:0000256" key="3">
    <source>
        <dbReference type="ARBA" id="ARBA00022692"/>
    </source>
</evidence>
<evidence type="ECO:0000256" key="6">
    <source>
        <dbReference type="SAM" id="Phobius"/>
    </source>
</evidence>
<gene>
    <name evidence="7" type="ORF">WG900_10395</name>
</gene>
<comment type="subcellular location">
    <subcellularLocation>
        <location evidence="1">Cell membrane</location>
        <topology evidence="1">Multi-pass membrane protein</topology>
    </subcellularLocation>
</comment>
<feature type="transmembrane region" description="Helical" evidence="6">
    <location>
        <begin position="123"/>
        <end position="141"/>
    </location>
</feature>
<feature type="transmembrane region" description="Helical" evidence="6">
    <location>
        <begin position="93"/>
        <end position="117"/>
    </location>
</feature>
<dbReference type="Pfam" id="PF01943">
    <property type="entry name" value="Polysacc_synt"/>
    <property type="match status" value="1"/>
</dbReference>
<feature type="transmembrane region" description="Helical" evidence="6">
    <location>
        <begin position="304"/>
        <end position="325"/>
    </location>
</feature>
<evidence type="ECO:0000256" key="2">
    <source>
        <dbReference type="ARBA" id="ARBA00022475"/>
    </source>
</evidence>
<evidence type="ECO:0000256" key="1">
    <source>
        <dbReference type="ARBA" id="ARBA00004651"/>
    </source>
</evidence>
<feature type="transmembrane region" description="Helical" evidence="6">
    <location>
        <begin position="273"/>
        <end position="292"/>
    </location>
</feature>
<evidence type="ECO:0000313" key="7">
    <source>
        <dbReference type="EMBL" id="MEJ6010328.1"/>
    </source>
</evidence>
<keyword evidence="3 6" id="KW-0812">Transmembrane</keyword>
<feature type="transmembrane region" description="Helical" evidence="6">
    <location>
        <begin position="345"/>
        <end position="366"/>
    </location>
</feature>
<feature type="transmembrane region" description="Helical" evidence="6">
    <location>
        <begin position="162"/>
        <end position="179"/>
    </location>
</feature>
<keyword evidence="5 6" id="KW-0472">Membrane</keyword>